<dbReference type="InterPro" id="IPR003740">
    <property type="entry name" value="YitT"/>
</dbReference>
<feature type="transmembrane region" description="Helical" evidence="6">
    <location>
        <begin position="61"/>
        <end position="78"/>
    </location>
</feature>
<sequence length="201" mass="21254">MTTAADFPPHSTFDNIAGLITGITLSAMGIATLGSSGLITGGAAGMALLLSYVVPYSPAQLVPIINLPFILFSVFTMGRAFAGKTLVVSLVLGYAVHVCGLMLLPHVNPITGGIAGAVLLGMGVLAFARHSASIGGTGIVCLWLYKVKRWNAGRCQMVFDLALFAVAAFVQPWHTLLISLFSTAIMNSMLMLWHREGRYRG</sequence>
<keyword evidence="5 6" id="KW-0472">Membrane</keyword>
<keyword evidence="4 6" id="KW-1133">Transmembrane helix</keyword>
<evidence type="ECO:0000256" key="5">
    <source>
        <dbReference type="ARBA" id="ARBA00023136"/>
    </source>
</evidence>
<dbReference type="InterPro" id="IPR051461">
    <property type="entry name" value="UPF0750_membrane"/>
</dbReference>
<protein>
    <submittedName>
        <fullName evidence="7">Uncharacterized BCR, YitT family COG1284</fullName>
    </submittedName>
</protein>
<evidence type="ECO:0000313" key="8">
    <source>
        <dbReference type="Proteomes" id="UP000351155"/>
    </source>
</evidence>
<dbReference type="GO" id="GO:0005886">
    <property type="term" value="C:plasma membrane"/>
    <property type="evidence" value="ECO:0007669"/>
    <property type="project" value="UniProtKB-SubCell"/>
</dbReference>
<reference evidence="7 8" key="1">
    <citation type="submission" date="2019-03" db="EMBL/GenBank/DDBJ databases">
        <authorList>
            <consortium name="Pathogen Informatics"/>
        </authorList>
    </citation>
    <scope>NUCLEOTIDE SEQUENCE [LARGE SCALE GENOMIC DNA]</scope>
    <source>
        <strain evidence="7 8">NCTC12126</strain>
    </source>
</reference>
<accession>A0A484WR02</accession>
<dbReference type="PANTHER" id="PTHR33545:SF5">
    <property type="entry name" value="UPF0750 MEMBRANE PROTEIN YITT"/>
    <property type="match status" value="1"/>
</dbReference>
<dbReference type="PANTHER" id="PTHR33545">
    <property type="entry name" value="UPF0750 MEMBRANE PROTEIN YITT-RELATED"/>
    <property type="match status" value="1"/>
</dbReference>
<dbReference type="AlphaFoldDB" id="A0A484WR02"/>
<dbReference type="Pfam" id="PF02588">
    <property type="entry name" value="YitT_membrane"/>
    <property type="match status" value="1"/>
</dbReference>
<keyword evidence="2" id="KW-1003">Cell membrane</keyword>
<dbReference type="RefSeq" id="WP_141113624.1">
    <property type="nucleotide sequence ID" value="NZ_JBBBWV010000001.1"/>
</dbReference>
<name>A0A484WR02_9ENTR</name>
<evidence type="ECO:0000256" key="4">
    <source>
        <dbReference type="ARBA" id="ARBA00022989"/>
    </source>
</evidence>
<evidence type="ECO:0000256" key="6">
    <source>
        <dbReference type="SAM" id="Phobius"/>
    </source>
</evidence>
<evidence type="ECO:0000256" key="3">
    <source>
        <dbReference type="ARBA" id="ARBA00022692"/>
    </source>
</evidence>
<feature type="transmembrane region" description="Helical" evidence="6">
    <location>
        <begin position="85"/>
        <end position="104"/>
    </location>
</feature>
<dbReference type="Proteomes" id="UP000351155">
    <property type="component" value="Unassembled WGS sequence"/>
</dbReference>
<evidence type="ECO:0000256" key="2">
    <source>
        <dbReference type="ARBA" id="ARBA00022475"/>
    </source>
</evidence>
<keyword evidence="3 6" id="KW-0812">Transmembrane</keyword>
<comment type="subcellular location">
    <subcellularLocation>
        <location evidence="1">Cell membrane</location>
        <topology evidence="1">Multi-pass membrane protein</topology>
    </subcellularLocation>
</comment>
<gene>
    <name evidence="7" type="ORF">NCTC12126_00927</name>
</gene>
<evidence type="ECO:0000313" key="7">
    <source>
        <dbReference type="EMBL" id="VFS14348.1"/>
    </source>
</evidence>
<dbReference type="EMBL" id="CAADIW010000004">
    <property type="protein sequence ID" value="VFS14348.1"/>
    <property type="molecule type" value="Genomic_DNA"/>
</dbReference>
<organism evidence="7 8">
    <name type="scientific">Enterobacter cancerogenus</name>
    <dbReference type="NCBI Taxonomy" id="69218"/>
    <lineage>
        <taxon>Bacteria</taxon>
        <taxon>Pseudomonadati</taxon>
        <taxon>Pseudomonadota</taxon>
        <taxon>Gammaproteobacteria</taxon>
        <taxon>Enterobacterales</taxon>
        <taxon>Enterobacteriaceae</taxon>
        <taxon>Enterobacter</taxon>
        <taxon>Enterobacter cloacae complex</taxon>
    </lineage>
</organism>
<evidence type="ECO:0000256" key="1">
    <source>
        <dbReference type="ARBA" id="ARBA00004651"/>
    </source>
</evidence>
<proteinExistence type="predicted"/>
<feature type="transmembrane region" description="Helical" evidence="6">
    <location>
        <begin position="12"/>
        <end position="31"/>
    </location>
</feature>